<dbReference type="PROSITE" id="PS50093">
    <property type="entry name" value="PKD"/>
    <property type="match status" value="1"/>
</dbReference>
<feature type="domain" description="PKD" evidence="1">
    <location>
        <begin position="70"/>
        <end position="136"/>
    </location>
</feature>
<dbReference type="Gene3D" id="2.60.40.10">
    <property type="entry name" value="Immunoglobulins"/>
    <property type="match status" value="1"/>
</dbReference>
<accession>A0ABT5XGP1</accession>
<dbReference type="EMBL" id="JARFPL010000032">
    <property type="protein sequence ID" value="MDF0593837.1"/>
    <property type="molecule type" value="Genomic_DNA"/>
</dbReference>
<dbReference type="CDD" id="cd00146">
    <property type="entry name" value="PKD"/>
    <property type="match status" value="1"/>
</dbReference>
<dbReference type="InterPro" id="IPR035986">
    <property type="entry name" value="PKD_dom_sf"/>
</dbReference>
<sequence>MSLLGTLFVLQAVGGSSSLEEGVGATVALRWGEELLDNQEDALYYKARGSSEIGHLYGSKDGGGAGTEVAGDLVKYIFDWGDGTVSETEFVDPGTVVSLSHIWDSPGIYSVRVRAEDVYGASSEWSESIEVTIVQRVNRVAGARRSPIF</sequence>
<keyword evidence="3" id="KW-1185">Reference proteome</keyword>
<organism evidence="2 3">
    <name type="scientific">Candidatus Methanocrinis alkalitolerans</name>
    <dbReference type="NCBI Taxonomy" id="3033395"/>
    <lineage>
        <taxon>Archaea</taxon>
        <taxon>Methanobacteriati</taxon>
        <taxon>Methanobacteriota</taxon>
        <taxon>Stenosarchaea group</taxon>
        <taxon>Methanomicrobia</taxon>
        <taxon>Methanotrichales</taxon>
        <taxon>Methanotrichaceae</taxon>
        <taxon>Methanocrinis</taxon>
    </lineage>
</organism>
<dbReference type="SUPFAM" id="SSF49299">
    <property type="entry name" value="PKD domain"/>
    <property type="match status" value="1"/>
</dbReference>
<dbReference type="Pfam" id="PF00801">
    <property type="entry name" value="PKD"/>
    <property type="match status" value="1"/>
</dbReference>
<evidence type="ECO:0000259" key="1">
    <source>
        <dbReference type="PROSITE" id="PS50093"/>
    </source>
</evidence>
<reference evidence="2 3" key="1">
    <citation type="submission" date="2023-03" db="EMBL/GenBank/DDBJ databases">
        <title>Whole genome sequencing of Methanotrichaceae archaeon M04Ac.</title>
        <authorList>
            <person name="Khomyakova M.A."/>
            <person name="Merkel A.Y."/>
            <person name="Slobodkin A.I."/>
        </authorList>
    </citation>
    <scope>NUCLEOTIDE SEQUENCE [LARGE SCALE GENOMIC DNA]</scope>
    <source>
        <strain evidence="2 3">M04Ac</strain>
    </source>
</reference>
<evidence type="ECO:0000313" key="3">
    <source>
        <dbReference type="Proteomes" id="UP001215956"/>
    </source>
</evidence>
<proteinExistence type="predicted"/>
<dbReference type="RefSeq" id="WP_316969539.1">
    <property type="nucleotide sequence ID" value="NZ_JARFPL010000032.1"/>
</dbReference>
<dbReference type="InterPro" id="IPR000601">
    <property type="entry name" value="PKD_dom"/>
</dbReference>
<dbReference type="InterPro" id="IPR013783">
    <property type="entry name" value="Ig-like_fold"/>
</dbReference>
<name>A0ABT5XGP1_9EURY</name>
<comment type="caution">
    <text evidence="2">The sequence shown here is derived from an EMBL/GenBank/DDBJ whole genome shotgun (WGS) entry which is preliminary data.</text>
</comment>
<protein>
    <submittedName>
        <fullName evidence="2">PKD domain-containing protein</fullName>
    </submittedName>
</protein>
<evidence type="ECO:0000313" key="2">
    <source>
        <dbReference type="EMBL" id="MDF0593837.1"/>
    </source>
</evidence>
<gene>
    <name evidence="2" type="ORF">P0O24_09625</name>
</gene>
<dbReference type="Proteomes" id="UP001215956">
    <property type="component" value="Unassembled WGS sequence"/>
</dbReference>